<reference evidence="2" key="1">
    <citation type="journal article" date="2021" name="Mol. Ecol. Resour.">
        <title>Phylogenomic analyses of the genus Drosophila reveals genomic signals of climate adaptation.</title>
        <authorList>
            <person name="Li F."/>
            <person name="Rane R.V."/>
            <person name="Luria V."/>
            <person name="Xiong Z."/>
            <person name="Chen J."/>
            <person name="Li Z."/>
            <person name="Catullo R.A."/>
            <person name="Griffin P.C."/>
            <person name="Schiffer M."/>
            <person name="Pearce S."/>
            <person name="Lee S.F."/>
            <person name="McElroy K."/>
            <person name="Stocker A."/>
            <person name="Shirriffs J."/>
            <person name="Cockerell F."/>
            <person name="Coppin C."/>
            <person name="Sgro C.M."/>
            <person name="Karger A."/>
            <person name="Cain J.W."/>
            <person name="Weber J.A."/>
            <person name="Santpere G."/>
            <person name="Kirschner M.W."/>
            <person name="Hoffmann A.A."/>
            <person name="Oakeshott J.G."/>
            <person name="Zhang G."/>
        </authorList>
    </citation>
    <scope>NUCLEOTIDE SEQUENCE</scope>
    <source>
        <strain evidence="2">BGI-SZ-2011g</strain>
    </source>
</reference>
<feature type="transmembrane region" description="Helical" evidence="1">
    <location>
        <begin position="295"/>
        <end position="318"/>
    </location>
</feature>
<gene>
    <name evidence="2" type="ORF">KR093_006684</name>
</gene>
<protein>
    <recommendedName>
        <fullName evidence="4">Gustatory receptor</fullName>
    </recommendedName>
</protein>
<keyword evidence="1" id="KW-0812">Transmembrane</keyword>
<evidence type="ECO:0000313" key="2">
    <source>
        <dbReference type="EMBL" id="KAH8355142.1"/>
    </source>
</evidence>
<evidence type="ECO:0000313" key="3">
    <source>
        <dbReference type="Proteomes" id="UP001200034"/>
    </source>
</evidence>
<evidence type="ECO:0008006" key="4">
    <source>
        <dbReference type="Google" id="ProtNLM"/>
    </source>
</evidence>
<evidence type="ECO:0000256" key="1">
    <source>
        <dbReference type="SAM" id="Phobius"/>
    </source>
</evidence>
<keyword evidence="3" id="KW-1185">Reference proteome</keyword>
<feature type="transmembrane region" description="Helical" evidence="1">
    <location>
        <begin position="393"/>
        <end position="411"/>
    </location>
</feature>
<feature type="transmembrane region" description="Helical" evidence="1">
    <location>
        <begin position="179"/>
        <end position="203"/>
    </location>
</feature>
<dbReference type="EMBL" id="JAJJHW010003889">
    <property type="protein sequence ID" value="KAH8355142.1"/>
    <property type="molecule type" value="Genomic_DNA"/>
</dbReference>
<accession>A0AAD4PGY8</accession>
<sequence length="447" mass="51718">MQRNDVHGDGFVYCYDSLYSLLFYWGVITFRLHSQRDGGPKTTPWRVIYALGMRFGLILGFVAGVYIKLSDAQMSEAMFSHLTPLVKIIFSWESLSCIVTYIHYCMTLDGHRKRHIRLLVSMQSLDSRVSACFPHVRWRYKRTRSKYWYGTVGITVSYNLVSLALMLDTTRCSCGLASTILIACTYSWVTGSLGAMGFVHIGLMDYLRIRYRLLIKLLQQSYTAAYEDANTEQLHLNIGKLFEYAKCCSHLLSEMNAVCGAVAATGIFYDFTHMTCFVYVLCQKLLRFERLDTQYAFLTLHLVVHVYKVIITCTYGYLLHREKRNCLRLLSEYAVHFRQPKSVQTFIECFQHWRMHNNHVATIGNSFSCNVSMIYVVSRNECLFVQLLRSVEFQVFNGLVSYVIVLVQLLFQLQLKDRQQAYPLVIPQDVELIKPIGHTTHQNVPNN</sequence>
<feature type="transmembrane region" description="Helical" evidence="1">
    <location>
        <begin position="89"/>
        <end position="108"/>
    </location>
</feature>
<dbReference type="Proteomes" id="UP001200034">
    <property type="component" value="Unassembled WGS sequence"/>
</dbReference>
<keyword evidence="1" id="KW-0472">Membrane</keyword>
<comment type="caution">
    <text evidence="2">The sequence shown here is derived from an EMBL/GenBank/DDBJ whole genome shotgun (WGS) entry which is preliminary data.</text>
</comment>
<name>A0AAD4PGY8_9MUSC</name>
<feature type="transmembrane region" description="Helical" evidence="1">
    <location>
        <begin position="46"/>
        <end position="69"/>
    </location>
</feature>
<feature type="transmembrane region" description="Helical" evidence="1">
    <location>
        <begin position="17"/>
        <end position="34"/>
    </location>
</feature>
<keyword evidence="1" id="KW-1133">Transmembrane helix</keyword>
<dbReference type="AlphaFoldDB" id="A0AAD4PGY8"/>
<proteinExistence type="predicted"/>
<organism evidence="2 3">
    <name type="scientific">Drosophila rubida</name>
    <dbReference type="NCBI Taxonomy" id="30044"/>
    <lineage>
        <taxon>Eukaryota</taxon>
        <taxon>Metazoa</taxon>
        <taxon>Ecdysozoa</taxon>
        <taxon>Arthropoda</taxon>
        <taxon>Hexapoda</taxon>
        <taxon>Insecta</taxon>
        <taxon>Pterygota</taxon>
        <taxon>Neoptera</taxon>
        <taxon>Endopterygota</taxon>
        <taxon>Diptera</taxon>
        <taxon>Brachycera</taxon>
        <taxon>Muscomorpha</taxon>
        <taxon>Ephydroidea</taxon>
        <taxon>Drosophilidae</taxon>
        <taxon>Drosophila</taxon>
    </lineage>
</organism>
<feature type="transmembrane region" description="Helical" evidence="1">
    <location>
        <begin position="147"/>
        <end position="167"/>
    </location>
</feature>